<name>A0A844Z4B2_9SPHN</name>
<dbReference type="OrthoDB" id="9813349at2"/>
<comment type="similarity">
    <text evidence="1">Belongs to the glycosyltransferase 2 family.</text>
</comment>
<dbReference type="InterPro" id="IPR029044">
    <property type="entry name" value="Nucleotide-diphossugar_trans"/>
</dbReference>
<comment type="caution">
    <text evidence="5">The sequence shown here is derived from an EMBL/GenBank/DDBJ whole genome shotgun (WGS) entry which is preliminary data.</text>
</comment>
<keyword evidence="3 5" id="KW-0808">Transferase</keyword>
<dbReference type="AlphaFoldDB" id="A0A844Z4B2"/>
<dbReference type="GO" id="GO:0016757">
    <property type="term" value="F:glycosyltransferase activity"/>
    <property type="evidence" value="ECO:0007669"/>
    <property type="project" value="UniProtKB-KW"/>
</dbReference>
<sequence>MTSASAIHEGSTGATPPLSVAMSVYNGARFLESAIDSVLAQDFADFEFLIVDDGSSDGTPDILRAYAARDPRVIPIVRENRGLVASLNQLLGLARAPLVARMDADDLAAPDRFSAQLAFLAEHPEVGVLGSWTTDIDEYGEPCTAGPEDHPVTHEEFLANVVRGGPLLAHPTVIYRRDVVLSVGGYHKAFRHCEDFDLWLRLADRTRIANLPRRLLRYRHYAGQVSQRHAVEQQIGVAVARLAQAERAAGRPDPTETLDALPPLAELDALFGRPDVAQEVRGRAARSLVYSREAMTGAGYDLLLQHVEEGGTGRDLWRTAARLLRFGEPARALRLAAALASR</sequence>
<evidence type="ECO:0000259" key="4">
    <source>
        <dbReference type="Pfam" id="PF00535"/>
    </source>
</evidence>
<keyword evidence="2" id="KW-0328">Glycosyltransferase</keyword>
<dbReference type="PANTHER" id="PTHR43685:SF5">
    <property type="entry name" value="GLYCOSYLTRANSFERASE EPSE-RELATED"/>
    <property type="match status" value="1"/>
</dbReference>
<dbReference type="SUPFAM" id="SSF53448">
    <property type="entry name" value="Nucleotide-diphospho-sugar transferases"/>
    <property type="match status" value="1"/>
</dbReference>
<protein>
    <submittedName>
        <fullName evidence="5">Glycosyltransferase</fullName>
    </submittedName>
</protein>
<feature type="domain" description="Glycosyltransferase 2-like" evidence="4">
    <location>
        <begin position="19"/>
        <end position="141"/>
    </location>
</feature>
<dbReference type="InterPro" id="IPR001173">
    <property type="entry name" value="Glyco_trans_2-like"/>
</dbReference>
<proteinExistence type="inferred from homology"/>
<evidence type="ECO:0000256" key="1">
    <source>
        <dbReference type="ARBA" id="ARBA00006739"/>
    </source>
</evidence>
<evidence type="ECO:0000256" key="3">
    <source>
        <dbReference type="ARBA" id="ARBA00022679"/>
    </source>
</evidence>
<evidence type="ECO:0000256" key="2">
    <source>
        <dbReference type="ARBA" id="ARBA00022676"/>
    </source>
</evidence>
<dbReference type="Proteomes" id="UP000466966">
    <property type="component" value="Unassembled WGS sequence"/>
</dbReference>
<dbReference type="PANTHER" id="PTHR43685">
    <property type="entry name" value="GLYCOSYLTRANSFERASE"/>
    <property type="match status" value="1"/>
</dbReference>
<dbReference type="RefSeq" id="WP_160773389.1">
    <property type="nucleotide sequence ID" value="NZ_WTYV01000010.1"/>
</dbReference>
<dbReference type="EMBL" id="WTYV01000010">
    <property type="protein sequence ID" value="MXO73457.1"/>
    <property type="molecule type" value="Genomic_DNA"/>
</dbReference>
<evidence type="ECO:0000313" key="5">
    <source>
        <dbReference type="EMBL" id="MXO73457.1"/>
    </source>
</evidence>
<gene>
    <name evidence="5" type="ORF">GRI99_17710</name>
</gene>
<evidence type="ECO:0000313" key="6">
    <source>
        <dbReference type="Proteomes" id="UP000466966"/>
    </source>
</evidence>
<organism evidence="5 6">
    <name type="scientific">Alteraurantiacibacter buctensis</name>
    <dbReference type="NCBI Taxonomy" id="1503981"/>
    <lineage>
        <taxon>Bacteria</taxon>
        <taxon>Pseudomonadati</taxon>
        <taxon>Pseudomonadota</taxon>
        <taxon>Alphaproteobacteria</taxon>
        <taxon>Sphingomonadales</taxon>
        <taxon>Erythrobacteraceae</taxon>
        <taxon>Alteraurantiacibacter</taxon>
    </lineage>
</organism>
<dbReference type="Pfam" id="PF00535">
    <property type="entry name" value="Glycos_transf_2"/>
    <property type="match status" value="1"/>
</dbReference>
<dbReference type="InterPro" id="IPR050834">
    <property type="entry name" value="Glycosyltransf_2"/>
</dbReference>
<accession>A0A844Z4B2</accession>
<reference evidence="5 6" key="1">
    <citation type="submission" date="2019-12" db="EMBL/GenBank/DDBJ databases">
        <title>Genomic-based taxomic classification of the family Erythrobacteraceae.</title>
        <authorList>
            <person name="Xu L."/>
        </authorList>
    </citation>
    <scope>NUCLEOTIDE SEQUENCE [LARGE SCALE GENOMIC DNA]</scope>
    <source>
        <strain evidence="5 6">M0322</strain>
    </source>
</reference>
<keyword evidence="6" id="KW-1185">Reference proteome</keyword>
<dbReference type="Gene3D" id="3.90.550.10">
    <property type="entry name" value="Spore Coat Polysaccharide Biosynthesis Protein SpsA, Chain A"/>
    <property type="match status" value="1"/>
</dbReference>